<proteinExistence type="predicted"/>
<keyword evidence="3" id="KW-1185">Reference proteome</keyword>
<feature type="compositionally biased region" description="Basic and acidic residues" evidence="1">
    <location>
        <begin position="47"/>
        <end position="62"/>
    </location>
</feature>
<dbReference type="AlphaFoldDB" id="A0A7J0ELD4"/>
<accession>A0A7J0ELD4</accession>
<protein>
    <submittedName>
        <fullName evidence="2">Uncharacterized protein</fullName>
    </submittedName>
</protein>
<dbReference type="Proteomes" id="UP000585474">
    <property type="component" value="Unassembled WGS sequence"/>
</dbReference>
<feature type="region of interest" description="Disordered" evidence="1">
    <location>
        <begin position="1"/>
        <end position="62"/>
    </location>
</feature>
<name>A0A7J0ELD4_9ERIC</name>
<comment type="caution">
    <text evidence="2">The sequence shown here is derived from an EMBL/GenBank/DDBJ whole genome shotgun (WGS) entry which is preliminary data.</text>
</comment>
<sequence>MTLARGRHRSASLHFRRARSPVVFESRSSSRTQDMLDEETKRRGRLPCRDDRAPKRRDNSTTQKIKDLDVRVDAINIGTNALIIVGALIRQTELSFTER</sequence>
<gene>
    <name evidence="2" type="ORF">Acr_05g0000760</name>
</gene>
<reference evidence="2 3" key="1">
    <citation type="submission" date="2019-07" db="EMBL/GenBank/DDBJ databases">
        <title>De Novo Assembly of kiwifruit Actinidia rufa.</title>
        <authorList>
            <person name="Sugita-Konishi S."/>
            <person name="Sato K."/>
            <person name="Mori E."/>
            <person name="Abe Y."/>
            <person name="Kisaki G."/>
            <person name="Hamano K."/>
            <person name="Suezawa K."/>
            <person name="Otani M."/>
            <person name="Fukuda T."/>
            <person name="Manabe T."/>
            <person name="Gomi K."/>
            <person name="Tabuchi M."/>
            <person name="Akimitsu K."/>
            <person name="Kataoka I."/>
        </authorList>
    </citation>
    <scope>NUCLEOTIDE SEQUENCE [LARGE SCALE GENOMIC DNA]</scope>
    <source>
        <strain evidence="3">cv. Fuchu</strain>
    </source>
</reference>
<evidence type="ECO:0000313" key="3">
    <source>
        <dbReference type="Proteomes" id="UP000585474"/>
    </source>
</evidence>
<organism evidence="2 3">
    <name type="scientific">Actinidia rufa</name>
    <dbReference type="NCBI Taxonomy" id="165716"/>
    <lineage>
        <taxon>Eukaryota</taxon>
        <taxon>Viridiplantae</taxon>
        <taxon>Streptophyta</taxon>
        <taxon>Embryophyta</taxon>
        <taxon>Tracheophyta</taxon>
        <taxon>Spermatophyta</taxon>
        <taxon>Magnoliopsida</taxon>
        <taxon>eudicotyledons</taxon>
        <taxon>Gunneridae</taxon>
        <taxon>Pentapetalae</taxon>
        <taxon>asterids</taxon>
        <taxon>Ericales</taxon>
        <taxon>Actinidiaceae</taxon>
        <taxon>Actinidia</taxon>
    </lineage>
</organism>
<dbReference type="EMBL" id="BJWL01000005">
    <property type="protein sequence ID" value="GFY86437.1"/>
    <property type="molecule type" value="Genomic_DNA"/>
</dbReference>
<feature type="compositionally biased region" description="Basic residues" evidence="1">
    <location>
        <begin position="1"/>
        <end position="19"/>
    </location>
</feature>
<evidence type="ECO:0000313" key="2">
    <source>
        <dbReference type="EMBL" id="GFY86437.1"/>
    </source>
</evidence>
<evidence type="ECO:0000256" key="1">
    <source>
        <dbReference type="SAM" id="MobiDB-lite"/>
    </source>
</evidence>